<name>A0A2C6KM22_9APIC</name>
<keyword evidence="2" id="KW-1185">Reference proteome</keyword>
<protein>
    <submittedName>
        <fullName evidence="1">Copi associated protein</fullName>
    </submittedName>
</protein>
<dbReference type="AlphaFoldDB" id="A0A2C6KM22"/>
<organism evidence="1 2">
    <name type="scientific">Cystoisospora suis</name>
    <dbReference type="NCBI Taxonomy" id="483139"/>
    <lineage>
        <taxon>Eukaryota</taxon>
        <taxon>Sar</taxon>
        <taxon>Alveolata</taxon>
        <taxon>Apicomplexa</taxon>
        <taxon>Conoidasida</taxon>
        <taxon>Coccidia</taxon>
        <taxon>Eucoccidiorida</taxon>
        <taxon>Eimeriorina</taxon>
        <taxon>Sarcocystidae</taxon>
        <taxon>Cystoisospora</taxon>
    </lineage>
</organism>
<dbReference type="OrthoDB" id="423534at2759"/>
<accession>A0A2C6KM22</accession>
<gene>
    <name evidence="1" type="ORF">CSUI_008745</name>
</gene>
<dbReference type="GeneID" id="94432081"/>
<evidence type="ECO:0000313" key="2">
    <source>
        <dbReference type="Proteomes" id="UP000221165"/>
    </source>
</evidence>
<dbReference type="RefSeq" id="XP_067919154.1">
    <property type="nucleotide sequence ID" value="XM_068068870.1"/>
</dbReference>
<dbReference type="Proteomes" id="UP000221165">
    <property type="component" value="Unassembled WGS sequence"/>
</dbReference>
<sequence>MGLMGVMCILVHFGLRQQLRQRGIAVSDEEEEAQHGGSEDVLGDGRIRVGEQLNANYIRSTLFNIA</sequence>
<comment type="caution">
    <text evidence="1">The sequence shown here is derived from an EMBL/GenBank/DDBJ whole genome shotgun (WGS) entry which is preliminary data.</text>
</comment>
<proteinExistence type="predicted"/>
<evidence type="ECO:0000313" key="1">
    <source>
        <dbReference type="EMBL" id="PHJ17433.1"/>
    </source>
</evidence>
<dbReference type="VEuPathDB" id="ToxoDB:CSUI_008745"/>
<reference evidence="1 2" key="1">
    <citation type="journal article" date="2017" name="Int. J. Parasitol.">
        <title>The genome of the protozoan parasite Cystoisospora suis and a reverse vaccinology approach to identify vaccine candidates.</title>
        <authorList>
            <person name="Palmieri N."/>
            <person name="Shrestha A."/>
            <person name="Ruttkowski B."/>
            <person name="Beck T."/>
            <person name="Vogl C."/>
            <person name="Tomley F."/>
            <person name="Blake D.P."/>
            <person name="Joachim A."/>
        </authorList>
    </citation>
    <scope>NUCLEOTIDE SEQUENCE [LARGE SCALE GENOMIC DNA]</scope>
    <source>
        <strain evidence="1 2">Wien I</strain>
    </source>
</reference>
<dbReference type="EMBL" id="MIGC01004983">
    <property type="protein sequence ID" value="PHJ17433.1"/>
    <property type="molecule type" value="Genomic_DNA"/>
</dbReference>